<dbReference type="Proteomes" id="UP000034181">
    <property type="component" value="Unassembled WGS sequence"/>
</dbReference>
<dbReference type="PANTHER" id="PTHR30474:SF2">
    <property type="entry name" value="PEPTIDOGLYCAN GLYCOSYLTRANSFERASE FTSW-RELATED"/>
    <property type="match status" value="1"/>
</dbReference>
<comment type="catalytic activity">
    <reaction evidence="20">
        <text>[GlcNAc-(1-&gt;4)-Mur2Ac(oyl-L-Ala-gamma-D-Glu-L-Lys-D-Ala-D-Ala)](n)-di-trans,octa-cis-undecaprenyl diphosphate + beta-D-GlcNAc-(1-&gt;4)-Mur2Ac(oyl-L-Ala-gamma-D-Glu-L-Lys-D-Ala-D-Ala)-di-trans,octa-cis-undecaprenyl diphosphate = [GlcNAc-(1-&gt;4)-Mur2Ac(oyl-L-Ala-gamma-D-Glu-L-Lys-D-Ala-D-Ala)](n+1)-di-trans,octa-cis-undecaprenyl diphosphate + di-trans,octa-cis-undecaprenyl diphosphate + H(+)</text>
        <dbReference type="Rhea" id="RHEA:23708"/>
        <dbReference type="Rhea" id="RHEA-COMP:9602"/>
        <dbReference type="Rhea" id="RHEA-COMP:9603"/>
        <dbReference type="ChEBI" id="CHEBI:15378"/>
        <dbReference type="ChEBI" id="CHEBI:58405"/>
        <dbReference type="ChEBI" id="CHEBI:60033"/>
        <dbReference type="ChEBI" id="CHEBI:78435"/>
        <dbReference type="EC" id="2.4.99.28"/>
    </reaction>
</comment>
<dbReference type="GO" id="GO:0032153">
    <property type="term" value="C:cell division site"/>
    <property type="evidence" value="ECO:0007669"/>
    <property type="project" value="TreeGrafter"/>
</dbReference>
<keyword evidence="13" id="KW-0961">Cell wall biogenesis/degradation</keyword>
<comment type="subcellular location">
    <subcellularLocation>
        <location evidence="1">Cell membrane</location>
        <topology evidence="1">Multi-pass membrane protein</topology>
    </subcellularLocation>
</comment>
<comment type="caution">
    <text evidence="22">The sequence shown here is derived from an EMBL/GenBank/DDBJ whole genome shotgun (WGS) entry which is preliminary data.</text>
</comment>
<dbReference type="PATRIC" id="fig|1618569.3.peg.47"/>
<evidence type="ECO:0000313" key="22">
    <source>
        <dbReference type="EMBL" id="KKQ75971.1"/>
    </source>
</evidence>
<sequence>MARHNIKKYGEAPHKADRTLFVLTLILTFFGILAVADASAPLAVAYFNDSFYFAKQHLIWACVGVIAMLVVSRIHYTFWQKAAVPIFGLTLITLILVIIPGFGSKLLGARRWINLGFFSFQPSELVKLTLSIYFASLAQVKKNLRSYIVILVLVTGLMMLQPDLGTTIIIAGIGFLQIFIAGAPILSLIGIAGAGLLGGIVLILTSDYRRDRLVTFFESATDPTGTSYHISQVLIALGSGGIFGVGLGQSRQKYLFLPESATDSVFAVIAEEIGFVGASVLIVLFLFFVYKGIKIARKAPDRFSQLLAAGIVCWIAIQAFLNISSMVALTPLTGVPMPFFSYGGSSLTMILVGIGILLNISRYEKPD</sequence>
<dbReference type="InterPro" id="IPR001182">
    <property type="entry name" value="FtsW/RodA"/>
</dbReference>
<dbReference type="GO" id="GO:0071555">
    <property type="term" value="P:cell wall organization"/>
    <property type="evidence" value="ECO:0007669"/>
    <property type="project" value="UniProtKB-KW"/>
</dbReference>
<evidence type="ECO:0000256" key="10">
    <source>
        <dbReference type="ARBA" id="ARBA00022989"/>
    </source>
</evidence>
<protein>
    <recommendedName>
        <fullName evidence="17">Probable peptidoglycan glycosyltransferase FtsW</fullName>
        <ecNumber evidence="19">2.4.99.28</ecNumber>
    </recommendedName>
    <alternativeName>
        <fullName evidence="18">Cell division protein FtsW</fullName>
    </alternativeName>
    <alternativeName>
        <fullName evidence="15">Cell wall polymerase</fullName>
    </alternativeName>
    <alternativeName>
        <fullName evidence="14">Peptidoglycan polymerase</fullName>
    </alternativeName>
</protein>
<keyword evidence="8" id="KW-0133">Cell shape</keyword>
<dbReference type="InterPro" id="IPR013437">
    <property type="entry name" value="FtsW"/>
</dbReference>
<dbReference type="EMBL" id="LBUZ01000001">
    <property type="protein sequence ID" value="KKQ75971.1"/>
    <property type="molecule type" value="Genomic_DNA"/>
</dbReference>
<proteinExistence type="inferred from homology"/>
<evidence type="ECO:0000256" key="16">
    <source>
        <dbReference type="ARBA" id="ARBA00038053"/>
    </source>
</evidence>
<dbReference type="GO" id="GO:0008360">
    <property type="term" value="P:regulation of cell shape"/>
    <property type="evidence" value="ECO:0007669"/>
    <property type="project" value="UniProtKB-KW"/>
</dbReference>
<evidence type="ECO:0000256" key="17">
    <source>
        <dbReference type="ARBA" id="ARBA00041185"/>
    </source>
</evidence>
<dbReference type="GO" id="GO:0051301">
    <property type="term" value="P:cell division"/>
    <property type="evidence" value="ECO:0007669"/>
    <property type="project" value="UniProtKB-KW"/>
</dbReference>
<dbReference type="GO" id="GO:0005886">
    <property type="term" value="C:plasma membrane"/>
    <property type="evidence" value="ECO:0007669"/>
    <property type="project" value="UniProtKB-SubCell"/>
</dbReference>
<evidence type="ECO:0000256" key="9">
    <source>
        <dbReference type="ARBA" id="ARBA00022984"/>
    </source>
</evidence>
<dbReference type="EC" id="2.4.99.28" evidence="19"/>
<feature type="transmembrane region" description="Helical" evidence="21">
    <location>
        <begin position="20"/>
        <end position="46"/>
    </location>
</feature>
<keyword evidence="12" id="KW-0131">Cell cycle</keyword>
<keyword evidence="11 21" id="KW-0472">Membrane</keyword>
<evidence type="ECO:0000256" key="21">
    <source>
        <dbReference type="SAM" id="Phobius"/>
    </source>
</evidence>
<evidence type="ECO:0000256" key="7">
    <source>
        <dbReference type="ARBA" id="ARBA00022692"/>
    </source>
</evidence>
<evidence type="ECO:0000256" key="3">
    <source>
        <dbReference type="ARBA" id="ARBA00022475"/>
    </source>
</evidence>
<evidence type="ECO:0000256" key="8">
    <source>
        <dbReference type="ARBA" id="ARBA00022960"/>
    </source>
</evidence>
<evidence type="ECO:0000256" key="20">
    <source>
        <dbReference type="ARBA" id="ARBA00049902"/>
    </source>
</evidence>
<keyword evidence="9" id="KW-0573">Peptidoglycan synthesis</keyword>
<keyword evidence="5" id="KW-0328">Glycosyltransferase</keyword>
<feature type="transmembrane region" description="Helical" evidence="21">
    <location>
        <begin position="185"/>
        <end position="205"/>
    </location>
</feature>
<dbReference type="AlphaFoldDB" id="A0A0G0NFS9"/>
<keyword evidence="6" id="KW-0808">Transferase</keyword>
<evidence type="ECO:0000256" key="12">
    <source>
        <dbReference type="ARBA" id="ARBA00023306"/>
    </source>
</evidence>
<keyword evidence="10 21" id="KW-1133">Transmembrane helix</keyword>
<keyword evidence="4" id="KW-0132">Cell division</keyword>
<feature type="transmembrane region" description="Helical" evidence="21">
    <location>
        <begin position="339"/>
        <end position="360"/>
    </location>
</feature>
<keyword evidence="3" id="KW-1003">Cell membrane</keyword>
<dbReference type="GO" id="GO:0009252">
    <property type="term" value="P:peptidoglycan biosynthetic process"/>
    <property type="evidence" value="ECO:0007669"/>
    <property type="project" value="UniProtKB-KW"/>
</dbReference>
<feature type="transmembrane region" description="Helical" evidence="21">
    <location>
        <begin position="306"/>
        <end position="327"/>
    </location>
</feature>
<evidence type="ECO:0000256" key="15">
    <source>
        <dbReference type="ARBA" id="ARBA00033270"/>
    </source>
</evidence>
<evidence type="ECO:0000313" key="23">
    <source>
        <dbReference type="Proteomes" id="UP000034181"/>
    </source>
</evidence>
<feature type="transmembrane region" description="Helical" evidence="21">
    <location>
        <begin position="147"/>
        <end position="179"/>
    </location>
</feature>
<evidence type="ECO:0000256" key="18">
    <source>
        <dbReference type="ARBA" id="ARBA00041418"/>
    </source>
</evidence>
<feature type="transmembrane region" description="Helical" evidence="21">
    <location>
        <begin position="265"/>
        <end position="290"/>
    </location>
</feature>
<dbReference type="GO" id="GO:0015648">
    <property type="term" value="F:lipid-linked peptidoglycan transporter activity"/>
    <property type="evidence" value="ECO:0007669"/>
    <property type="project" value="TreeGrafter"/>
</dbReference>
<dbReference type="Pfam" id="PF01098">
    <property type="entry name" value="FTSW_RODA_SPOVE"/>
    <property type="match status" value="1"/>
</dbReference>
<feature type="transmembrane region" description="Helical" evidence="21">
    <location>
        <begin position="226"/>
        <end position="245"/>
    </location>
</feature>
<evidence type="ECO:0000256" key="14">
    <source>
        <dbReference type="ARBA" id="ARBA00032370"/>
    </source>
</evidence>
<reference evidence="22 23" key="1">
    <citation type="journal article" date="2015" name="Nature">
        <title>rRNA introns, odd ribosomes, and small enigmatic genomes across a large radiation of phyla.</title>
        <authorList>
            <person name="Brown C.T."/>
            <person name="Hug L.A."/>
            <person name="Thomas B.C."/>
            <person name="Sharon I."/>
            <person name="Castelle C.J."/>
            <person name="Singh A."/>
            <person name="Wilkins M.J."/>
            <person name="Williams K.H."/>
            <person name="Banfield J.F."/>
        </authorList>
    </citation>
    <scope>NUCLEOTIDE SEQUENCE [LARGE SCALE GENOMIC DNA]</scope>
</reference>
<evidence type="ECO:0000256" key="4">
    <source>
        <dbReference type="ARBA" id="ARBA00022618"/>
    </source>
</evidence>
<evidence type="ECO:0000256" key="6">
    <source>
        <dbReference type="ARBA" id="ARBA00022679"/>
    </source>
</evidence>
<dbReference type="NCBIfam" id="TIGR02614">
    <property type="entry name" value="ftsW"/>
    <property type="match status" value="1"/>
</dbReference>
<dbReference type="GO" id="GO:0008955">
    <property type="term" value="F:peptidoglycan glycosyltransferase activity"/>
    <property type="evidence" value="ECO:0007669"/>
    <property type="project" value="UniProtKB-EC"/>
</dbReference>
<evidence type="ECO:0000256" key="19">
    <source>
        <dbReference type="ARBA" id="ARBA00044770"/>
    </source>
</evidence>
<name>A0A0G0NFS9_9BACT</name>
<feature type="transmembrane region" description="Helical" evidence="21">
    <location>
        <begin position="58"/>
        <end position="76"/>
    </location>
</feature>
<organism evidence="22 23">
    <name type="scientific">Candidatus Woesebacteria bacterium GW2011_GWB1_38_5b</name>
    <dbReference type="NCBI Taxonomy" id="1618569"/>
    <lineage>
        <taxon>Bacteria</taxon>
        <taxon>Candidatus Woeseibacteriota</taxon>
    </lineage>
</organism>
<feature type="transmembrane region" description="Helical" evidence="21">
    <location>
        <begin position="115"/>
        <end position="135"/>
    </location>
</feature>
<evidence type="ECO:0000256" key="11">
    <source>
        <dbReference type="ARBA" id="ARBA00023136"/>
    </source>
</evidence>
<comment type="similarity">
    <text evidence="16">Belongs to the SEDS family. FtsW subfamily.</text>
</comment>
<evidence type="ECO:0000256" key="5">
    <source>
        <dbReference type="ARBA" id="ARBA00022676"/>
    </source>
</evidence>
<evidence type="ECO:0000256" key="2">
    <source>
        <dbReference type="ARBA" id="ARBA00004752"/>
    </source>
</evidence>
<feature type="transmembrane region" description="Helical" evidence="21">
    <location>
        <begin position="83"/>
        <end position="103"/>
    </location>
</feature>
<gene>
    <name evidence="22" type="ORF">US96_C0001G0047</name>
</gene>
<accession>A0A0G0NFS9</accession>
<evidence type="ECO:0000256" key="13">
    <source>
        <dbReference type="ARBA" id="ARBA00023316"/>
    </source>
</evidence>
<comment type="pathway">
    <text evidence="2">Cell wall biogenesis; peptidoglycan biosynthesis.</text>
</comment>
<dbReference type="PANTHER" id="PTHR30474">
    <property type="entry name" value="CELL CYCLE PROTEIN"/>
    <property type="match status" value="1"/>
</dbReference>
<keyword evidence="7 21" id="KW-0812">Transmembrane</keyword>
<evidence type="ECO:0000256" key="1">
    <source>
        <dbReference type="ARBA" id="ARBA00004651"/>
    </source>
</evidence>